<dbReference type="GeneID" id="81210268"/>
<dbReference type="Pfam" id="PF01636">
    <property type="entry name" value="APH"/>
    <property type="match status" value="1"/>
</dbReference>
<sequence>MLLDTSAKTIEGVTQLTDFFSYRFAGESLVHREYVSVAPGSYQYLIHPSERSLSWLSNRVDGHSYRRRIASLGINALGSTQPSLLGSVPGVRSVTLEVPRTCQFDIAVVGMRIKVIDYRRERVYTLPLAREHHENIHEEVRTRRNLPPSIDTPRVLDADDTFPYFVEELCDGRTPSNVVEDWDILREGLRQLTPLHRETRSVWVPTEEAIDQAFEALAASELSNDPVVNHTRTFLDQHTLPNELRRSRIHGDFQTGNLIVQDDRVIILDWESSRIDLVLVDLFDPFKRHSIESDDGGPLADLILRTGAFRAISDDLRTGFGPLAWGDNTYYPALPVVYLLLQLAHDPPESTHSRNPVYELLVDVLADVM</sequence>
<gene>
    <name evidence="2" type="ORF">ACFQFD_14475</name>
</gene>
<dbReference type="InterPro" id="IPR011009">
    <property type="entry name" value="Kinase-like_dom_sf"/>
</dbReference>
<dbReference type="Proteomes" id="UP001596443">
    <property type="component" value="Unassembled WGS sequence"/>
</dbReference>
<accession>A0ABD5TEY9</accession>
<dbReference type="EMBL" id="JBHSWX010000012">
    <property type="protein sequence ID" value="MFC6787156.1"/>
    <property type="molecule type" value="Genomic_DNA"/>
</dbReference>
<feature type="domain" description="Aminoglycoside phosphotransferase" evidence="1">
    <location>
        <begin position="115"/>
        <end position="286"/>
    </location>
</feature>
<organism evidence="2 3">
    <name type="scientific">Halobaculum halobium</name>
    <dbReference type="NCBI Taxonomy" id="3032281"/>
    <lineage>
        <taxon>Archaea</taxon>
        <taxon>Methanobacteriati</taxon>
        <taxon>Methanobacteriota</taxon>
        <taxon>Stenosarchaea group</taxon>
        <taxon>Halobacteria</taxon>
        <taxon>Halobacteriales</taxon>
        <taxon>Haloferacaceae</taxon>
        <taxon>Halobaculum</taxon>
    </lineage>
</organism>
<dbReference type="AlphaFoldDB" id="A0ABD5TEY9"/>
<protein>
    <submittedName>
        <fullName evidence="2">Phosphotransferase</fullName>
    </submittedName>
</protein>
<evidence type="ECO:0000259" key="1">
    <source>
        <dbReference type="Pfam" id="PF01636"/>
    </source>
</evidence>
<name>A0ABD5TEY9_9EURY</name>
<evidence type="ECO:0000313" key="2">
    <source>
        <dbReference type="EMBL" id="MFC6787156.1"/>
    </source>
</evidence>
<evidence type="ECO:0000313" key="3">
    <source>
        <dbReference type="Proteomes" id="UP001596443"/>
    </source>
</evidence>
<reference evidence="2 3" key="1">
    <citation type="journal article" date="2019" name="Int. J. Syst. Evol. Microbiol.">
        <title>The Global Catalogue of Microorganisms (GCM) 10K type strain sequencing project: providing services to taxonomists for standard genome sequencing and annotation.</title>
        <authorList>
            <consortium name="The Broad Institute Genomics Platform"/>
            <consortium name="The Broad Institute Genome Sequencing Center for Infectious Disease"/>
            <person name="Wu L."/>
            <person name="Ma J."/>
        </authorList>
    </citation>
    <scope>NUCLEOTIDE SEQUENCE [LARGE SCALE GENOMIC DNA]</scope>
    <source>
        <strain evidence="2 3">SYNS20</strain>
    </source>
</reference>
<dbReference type="Gene3D" id="3.90.1200.10">
    <property type="match status" value="1"/>
</dbReference>
<dbReference type="RefSeq" id="WP_284061336.1">
    <property type="nucleotide sequence ID" value="NZ_CP126158.1"/>
</dbReference>
<comment type="caution">
    <text evidence="2">The sequence shown here is derived from an EMBL/GenBank/DDBJ whole genome shotgun (WGS) entry which is preliminary data.</text>
</comment>
<dbReference type="InterPro" id="IPR002575">
    <property type="entry name" value="Aminoglycoside_PTrfase"/>
</dbReference>
<proteinExistence type="predicted"/>
<keyword evidence="3" id="KW-1185">Reference proteome</keyword>
<dbReference type="SUPFAM" id="SSF56112">
    <property type="entry name" value="Protein kinase-like (PK-like)"/>
    <property type="match status" value="1"/>
</dbReference>